<evidence type="ECO:0000313" key="1">
    <source>
        <dbReference type="EMBL" id="KAL1843217.1"/>
    </source>
</evidence>
<dbReference type="Proteomes" id="UP001586593">
    <property type="component" value="Unassembled WGS sequence"/>
</dbReference>
<keyword evidence="2" id="KW-1185">Reference proteome</keyword>
<organism evidence="1 2">
    <name type="scientific">Phialemonium thermophilum</name>
    <dbReference type="NCBI Taxonomy" id="223376"/>
    <lineage>
        <taxon>Eukaryota</taxon>
        <taxon>Fungi</taxon>
        <taxon>Dikarya</taxon>
        <taxon>Ascomycota</taxon>
        <taxon>Pezizomycotina</taxon>
        <taxon>Sordariomycetes</taxon>
        <taxon>Sordariomycetidae</taxon>
        <taxon>Cephalothecales</taxon>
        <taxon>Cephalothecaceae</taxon>
        <taxon>Phialemonium</taxon>
    </lineage>
</organism>
<comment type="caution">
    <text evidence="1">The sequence shown here is derived from an EMBL/GenBank/DDBJ whole genome shotgun (WGS) entry which is preliminary data.</text>
</comment>
<dbReference type="EMBL" id="JAZHXJ010001856">
    <property type="protein sequence ID" value="KAL1843217.1"/>
    <property type="molecule type" value="Genomic_DNA"/>
</dbReference>
<gene>
    <name evidence="1" type="ORF">VTK73DRAFT_2887</name>
</gene>
<proteinExistence type="predicted"/>
<evidence type="ECO:0000313" key="2">
    <source>
        <dbReference type="Proteomes" id="UP001586593"/>
    </source>
</evidence>
<sequence>MSSPLRTMSRIAVGRTFSRSLMRLLVVGVEHDLLLVRVLQRLAALHLGAVVARHDARAAGQARQVAPEQIHQHRLGDVVRVVARDHVPDAQRLRAPVQRLAAEHAAVGAVALLAHRLHDLVHGPSVQLVVADDPEGHVVLHRVALHGLERVVSVALDSFVDAEEHEIQAVLVALVERLEDRREHGGILAAGRAYGHLLPRMEEPGRRDGVVHLVLEYREEALLAEVLVVLGPLDERPLRLAESAESPGHDWDVGLTRAVDAYPMCVRAWAVRGQGCLTILLRDKVE</sequence>
<accession>A0ABR3VN78</accession>
<reference evidence="1 2" key="1">
    <citation type="journal article" date="2024" name="Commun. Biol.">
        <title>Comparative genomic analysis of thermophilic fungi reveals convergent evolutionary adaptations and gene losses.</title>
        <authorList>
            <person name="Steindorff A.S."/>
            <person name="Aguilar-Pontes M.V."/>
            <person name="Robinson A.J."/>
            <person name="Andreopoulos B."/>
            <person name="LaButti K."/>
            <person name="Kuo A."/>
            <person name="Mondo S."/>
            <person name="Riley R."/>
            <person name="Otillar R."/>
            <person name="Haridas S."/>
            <person name="Lipzen A."/>
            <person name="Grimwood J."/>
            <person name="Schmutz J."/>
            <person name="Clum A."/>
            <person name="Reid I.D."/>
            <person name="Moisan M.C."/>
            <person name="Butler G."/>
            <person name="Nguyen T.T.M."/>
            <person name="Dewar K."/>
            <person name="Conant G."/>
            <person name="Drula E."/>
            <person name="Henrissat B."/>
            <person name="Hansel C."/>
            <person name="Singer S."/>
            <person name="Hutchinson M.I."/>
            <person name="de Vries R.P."/>
            <person name="Natvig D.O."/>
            <person name="Powell A.J."/>
            <person name="Tsang A."/>
            <person name="Grigoriev I.V."/>
        </authorList>
    </citation>
    <scope>NUCLEOTIDE SEQUENCE [LARGE SCALE GENOMIC DNA]</scope>
    <source>
        <strain evidence="1 2">ATCC 24622</strain>
    </source>
</reference>
<protein>
    <submittedName>
        <fullName evidence="1">Uncharacterized protein</fullName>
    </submittedName>
</protein>
<name>A0ABR3VN78_9PEZI</name>